<dbReference type="Proteomes" id="UP000241808">
    <property type="component" value="Unassembled WGS sequence"/>
</dbReference>
<evidence type="ECO:0000313" key="9">
    <source>
        <dbReference type="Proteomes" id="UP000241808"/>
    </source>
</evidence>
<proteinExistence type="inferred from homology"/>
<dbReference type="AlphaFoldDB" id="A0A2T4ZJF2"/>
<protein>
    <recommendedName>
        <fullName evidence="3">Chitooligosaccharide deacetylase</fullName>
    </recommendedName>
    <alternativeName>
        <fullName evidence="5">Nodulation protein B</fullName>
    </alternativeName>
</protein>
<dbReference type="InterPro" id="IPR011330">
    <property type="entry name" value="Glyco_hydro/deAcase_b/a-brl"/>
</dbReference>
<sequence>MTQTETTTPVRTATQTAPIGPDDATAARDGGLLARVSHAVGRRIAFRTGDVRPARPILSITFDDFPRSASVEGSRILEAHGVRGTFYVASGLFDRHSDLWTVAGADAVVDLSSRGHEMALHGHAHRPAAAMTAGAFAADLAANRAALRRLVPGRSNESYAYPYGICGLPQKRWLSQTVRASRSVMAGINLGRTDLDFLKSVEISERSLAAVPMEAWLDRLVRDGGWLVLFTHDVCDNPTPYGTTARILEAAVAGALDRDIAIMPVAEALDACGIA</sequence>
<dbReference type="PROSITE" id="PS51677">
    <property type="entry name" value="NODB"/>
    <property type="match status" value="1"/>
</dbReference>
<evidence type="ECO:0000256" key="4">
    <source>
        <dbReference type="ARBA" id="ARBA00022729"/>
    </source>
</evidence>
<feature type="region of interest" description="Disordered" evidence="6">
    <location>
        <begin position="1"/>
        <end position="24"/>
    </location>
</feature>
<dbReference type="RefSeq" id="WP_170118108.1">
    <property type="nucleotide sequence ID" value="NZ_PZZL01000001.1"/>
</dbReference>
<comment type="function">
    <text evidence="1">Is involved in generating a small heat-stable compound (Nod), an acylated oligomer of N-acetylglucosamine, that stimulates mitosis in various plant protoplasts.</text>
</comment>
<dbReference type="Pfam" id="PF01522">
    <property type="entry name" value="Polysacc_deac_1"/>
    <property type="match status" value="1"/>
</dbReference>
<feature type="compositionally biased region" description="Low complexity" evidence="6">
    <location>
        <begin position="1"/>
        <end position="18"/>
    </location>
</feature>
<dbReference type="SUPFAM" id="SSF88713">
    <property type="entry name" value="Glycoside hydrolase/deacetylase"/>
    <property type="match status" value="1"/>
</dbReference>
<evidence type="ECO:0000256" key="6">
    <source>
        <dbReference type="SAM" id="MobiDB-lite"/>
    </source>
</evidence>
<keyword evidence="9" id="KW-1185">Reference proteome</keyword>
<dbReference type="InterPro" id="IPR051398">
    <property type="entry name" value="Polysacch_Deacetylase"/>
</dbReference>
<evidence type="ECO:0000256" key="1">
    <source>
        <dbReference type="ARBA" id="ARBA00003236"/>
    </source>
</evidence>
<reference evidence="8 9" key="1">
    <citation type="submission" date="2018-04" db="EMBL/GenBank/DDBJ databases">
        <title>Genomic Encyclopedia of Archaeal and Bacterial Type Strains, Phase II (KMG-II): from individual species to whole genera.</title>
        <authorList>
            <person name="Goeker M."/>
        </authorList>
    </citation>
    <scope>NUCLEOTIDE SEQUENCE [LARGE SCALE GENOMIC DNA]</scope>
    <source>
        <strain evidence="8 9">DSM 25521</strain>
    </source>
</reference>
<dbReference type="PANTHER" id="PTHR34216">
    <property type="match status" value="1"/>
</dbReference>
<dbReference type="Gene3D" id="3.20.20.370">
    <property type="entry name" value="Glycoside hydrolase/deacetylase"/>
    <property type="match status" value="1"/>
</dbReference>
<dbReference type="InterPro" id="IPR002509">
    <property type="entry name" value="NODB_dom"/>
</dbReference>
<feature type="domain" description="NodB homology" evidence="7">
    <location>
        <begin position="56"/>
        <end position="263"/>
    </location>
</feature>
<dbReference type="GO" id="GO:0016810">
    <property type="term" value="F:hydrolase activity, acting on carbon-nitrogen (but not peptide) bonds"/>
    <property type="evidence" value="ECO:0007669"/>
    <property type="project" value="InterPro"/>
</dbReference>
<dbReference type="EMBL" id="PZZL01000001">
    <property type="protein sequence ID" value="PTM62111.1"/>
    <property type="molecule type" value="Genomic_DNA"/>
</dbReference>
<evidence type="ECO:0000256" key="2">
    <source>
        <dbReference type="ARBA" id="ARBA00010973"/>
    </source>
</evidence>
<dbReference type="GO" id="GO:0005975">
    <property type="term" value="P:carbohydrate metabolic process"/>
    <property type="evidence" value="ECO:0007669"/>
    <property type="project" value="InterPro"/>
</dbReference>
<evidence type="ECO:0000256" key="5">
    <source>
        <dbReference type="ARBA" id="ARBA00032976"/>
    </source>
</evidence>
<accession>A0A2T4ZJF2</accession>
<evidence type="ECO:0000313" key="8">
    <source>
        <dbReference type="EMBL" id="PTM62111.1"/>
    </source>
</evidence>
<gene>
    <name evidence="8" type="ORF">C8P69_101788</name>
</gene>
<evidence type="ECO:0000256" key="3">
    <source>
        <dbReference type="ARBA" id="ARBA00020071"/>
    </source>
</evidence>
<organism evidence="8 9">
    <name type="scientific">Phreatobacter oligotrophus</name>
    <dbReference type="NCBI Taxonomy" id="1122261"/>
    <lineage>
        <taxon>Bacteria</taxon>
        <taxon>Pseudomonadati</taxon>
        <taxon>Pseudomonadota</taxon>
        <taxon>Alphaproteobacteria</taxon>
        <taxon>Hyphomicrobiales</taxon>
        <taxon>Phreatobacteraceae</taxon>
        <taxon>Phreatobacter</taxon>
    </lineage>
</organism>
<keyword evidence="4" id="KW-0732">Signal</keyword>
<evidence type="ECO:0000259" key="7">
    <source>
        <dbReference type="PROSITE" id="PS51677"/>
    </source>
</evidence>
<comment type="caution">
    <text evidence="8">The sequence shown here is derived from an EMBL/GenBank/DDBJ whole genome shotgun (WGS) entry which is preliminary data.</text>
</comment>
<dbReference type="PANTHER" id="PTHR34216:SF11">
    <property type="entry name" value="CHITOOLIGOSACCHARIDE DEACETYLASE"/>
    <property type="match status" value="1"/>
</dbReference>
<comment type="similarity">
    <text evidence="2">Belongs to the polysaccharide deacetylase family.</text>
</comment>
<name>A0A2T4ZJF2_9HYPH</name>